<name>A0A4U1L129_9SPHN</name>
<dbReference type="Gene3D" id="2.130.10.10">
    <property type="entry name" value="YVTN repeat-like/Quinoprotein amine dehydrogenase"/>
    <property type="match status" value="3"/>
</dbReference>
<dbReference type="Proteomes" id="UP000309138">
    <property type="component" value="Unassembled WGS sequence"/>
</dbReference>
<dbReference type="InterPro" id="IPR015943">
    <property type="entry name" value="WD40/YVTN_repeat-like_dom_sf"/>
</dbReference>
<keyword evidence="1" id="KW-0732">Signal</keyword>
<dbReference type="NCBIfam" id="TIGR02276">
    <property type="entry name" value="beta_rpt_yvtn"/>
    <property type="match status" value="1"/>
</dbReference>
<reference evidence="2 3" key="1">
    <citation type="submission" date="2019-04" db="EMBL/GenBank/DDBJ databases">
        <authorList>
            <person name="Yang Y."/>
            <person name="Wei D."/>
        </authorList>
    </citation>
    <scope>NUCLEOTIDE SEQUENCE [LARGE SCALE GENOMIC DNA]</scope>
    <source>
        <strain evidence="2 3">L-1-4w-11</strain>
    </source>
</reference>
<dbReference type="InterPro" id="IPR051200">
    <property type="entry name" value="Host-pathogen_enzymatic-act"/>
</dbReference>
<evidence type="ECO:0000256" key="1">
    <source>
        <dbReference type="SAM" id="SignalP"/>
    </source>
</evidence>
<proteinExistence type="predicted"/>
<dbReference type="OrthoDB" id="145213at2"/>
<comment type="caution">
    <text evidence="2">The sequence shown here is derived from an EMBL/GenBank/DDBJ whole genome shotgun (WGS) entry which is preliminary data.</text>
</comment>
<feature type="signal peptide" evidence="1">
    <location>
        <begin position="1"/>
        <end position="21"/>
    </location>
</feature>
<gene>
    <name evidence="2" type="ORF">FBR43_06670</name>
</gene>
<dbReference type="InterPro" id="IPR011048">
    <property type="entry name" value="Haem_d1_sf"/>
</dbReference>
<organism evidence="2 3">
    <name type="scientific">Sphingomonas baiyangensis</name>
    <dbReference type="NCBI Taxonomy" id="2572576"/>
    <lineage>
        <taxon>Bacteria</taxon>
        <taxon>Pseudomonadati</taxon>
        <taxon>Pseudomonadota</taxon>
        <taxon>Alphaproteobacteria</taxon>
        <taxon>Sphingomonadales</taxon>
        <taxon>Sphingomonadaceae</taxon>
        <taxon>Sphingomonas</taxon>
    </lineage>
</organism>
<dbReference type="PANTHER" id="PTHR47197:SF3">
    <property type="entry name" value="DIHYDRO-HEME D1 DEHYDROGENASE"/>
    <property type="match status" value="1"/>
</dbReference>
<dbReference type="Pfam" id="PF10282">
    <property type="entry name" value="Lactonase"/>
    <property type="match status" value="1"/>
</dbReference>
<dbReference type="PANTHER" id="PTHR47197">
    <property type="entry name" value="PROTEIN NIRF"/>
    <property type="match status" value="1"/>
</dbReference>
<dbReference type="AlphaFoldDB" id="A0A4U1L129"/>
<protein>
    <submittedName>
        <fullName evidence="2">YncE family protein</fullName>
    </submittedName>
</protein>
<keyword evidence="3" id="KW-1185">Reference proteome</keyword>
<dbReference type="RefSeq" id="WP_136942420.1">
    <property type="nucleotide sequence ID" value="NZ_SWKR01000002.1"/>
</dbReference>
<dbReference type="InterPro" id="IPR011964">
    <property type="entry name" value="YVTN_b-propeller_repeat"/>
</dbReference>
<feature type="chain" id="PRO_5020431766" evidence="1">
    <location>
        <begin position="22"/>
        <end position="327"/>
    </location>
</feature>
<evidence type="ECO:0000313" key="2">
    <source>
        <dbReference type="EMBL" id="TKD50479.1"/>
    </source>
</evidence>
<accession>A0A4U1L129</accession>
<evidence type="ECO:0000313" key="3">
    <source>
        <dbReference type="Proteomes" id="UP000309138"/>
    </source>
</evidence>
<dbReference type="SUPFAM" id="SSF51004">
    <property type="entry name" value="C-terminal (heme d1) domain of cytochrome cd1-nitrite reductase"/>
    <property type="match status" value="1"/>
</dbReference>
<sequence length="327" mass="34403">MISRTLLAGLAAMAFSTPAAAQTLLVGNKGENSLSLIDLGNGRELRRLETGPAPHEIAISPDGRTAAIVHYGGSGIDLFDVASATLIERIDIAPNQRPHGLVWLPDGRLVATAEGSDSLAIVRVAHTGDGPRVRQVPTGQQGSHMVAVSRDGARAYVVNMRSASVSVIDLARGAKLRDIRVGREPEGIALSPKGDRLWIADRGGARLHVFDTATMREVGSVGVGAVPIRVAISPDGRHAVTSNFGDGTLTVVDTQTLQPARTIRVSGDKAFEQVTILFDANGERLYVAETGIDRIAEVDFASGRVLGRLPAGRQGDGLAISPVSVRR</sequence>
<dbReference type="InterPro" id="IPR019405">
    <property type="entry name" value="Lactonase_7-beta_prop"/>
</dbReference>
<dbReference type="EMBL" id="SWKR01000002">
    <property type="protein sequence ID" value="TKD50479.1"/>
    <property type="molecule type" value="Genomic_DNA"/>
</dbReference>